<dbReference type="RefSeq" id="WP_010870418.1">
    <property type="nucleotide sequence ID" value="NC_000909.1"/>
</dbReference>
<evidence type="ECO:0000313" key="2">
    <source>
        <dbReference type="Proteomes" id="UP000645676"/>
    </source>
</evidence>
<sequence>MNIENLAYNSSSDVLKAKIKNDKFPVNLTVQYWVDVSRGSNIYYKSSIFQTEIYPKSEKELIVPLTLGDLESGIYNITLYVRVNNFALFNYQKVPVILKKSISIEINGSKGVMQQKSNKESDEIINETSETHKNMTIDIKNLSNNKDNKSNIEESTAKNVKSNIETKKSADNNSILGKISGFFGSIVSTIFSLFG</sequence>
<accession>A0A832ST81</accession>
<evidence type="ECO:0000313" key="1">
    <source>
        <dbReference type="EMBL" id="HII59070.1"/>
    </source>
</evidence>
<dbReference type="Proteomes" id="UP000645676">
    <property type="component" value="Unassembled WGS sequence"/>
</dbReference>
<proteinExistence type="predicted"/>
<protein>
    <submittedName>
        <fullName evidence="1">Uncharacterized protein</fullName>
    </submittedName>
</protein>
<comment type="caution">
    <text evidence="1">The sequence shown here is derived from an EMBL/GenBank/DDBJ whole genome shotgun (WGS) entry which is preliminary data.</text>
</comment>
<name>A0A832ST81_9EURY</name>
<dbReference type="EMBL" id="DUJR01000002">
    <property type="protein sequence ID" value="HII59070.1"/>
    <property type="molecule type" value="Genomic_DNA"/>
</dbReference>
<dbReference type="AlphaFoldDB" id="A0A832ST81"/>
<gene>
    <name evidence="1" type="ORF">HA335_00585</name>
</gene>
<organism evidence="1 2">
    <name type="scientific">Methanocaldococcus jannaschii</name>
    <dbReference type="NCBI Taxonomy" id="2190"/>
    <lineage>
        <taxon>Archaea</taxon>
        <taxon>Methanobacteriati</taxon>
        <taxon>Methanobacteriota</taxon>
        <taxon>Methanomada group</taxon>
        <taxon>Methanococci</taxon>
        <taxon>Methanococcales</taxon>
        <taxon>Methanocaldococcaceae</taxon>
        <taxon>Methanocaldococcus</taxon>
    </lineage>
</organism>
<reference evidence="1" key="1">
    <citation type="journal article" date="2020" name="bioRxiv">
        <title>A rank-normalized archaeal taxonomy based on genome phylogeny resolves widespread incomplete and uneven classifications.</title>
        <authorList>
            <person name="Rinke C."/>
            <person name="Chuvochina M."/>
            <person name="Mussig A.J."/>
            <person name="Chaumeil P.-A."/>
            <person name="Waite D.W."/>
            <person name="Whitman W.B."/>
            <person name="Parks D.H."/>
            <person name="Hugenholtz P."/>
        </authorList>
    </citation>
    <scope>NUCLEOTIDE SEQUENCE</scope>
    <source>
        <strain evidence="1">UBA8849</strain>
    </source>
</reference>